<evidence type="ECO:0000313" key="3">
    <source>
        <dbReference type="Proteomes" id="UP001139485"/>
    </source>
</evidence>
<proteinExistence type="predicted"/>
<dbReference type="Gene3D" id="3.40.50.1820">
    <property type="entry name" value="alpha/beta hydrolase"/>
    <property type="match status" value="1"/>
</dbReference>
<dbReference type="AlphaFoldDB" id="A0A9X2IHN1"/>
<dbReference type="PRINTS" id="PR00111">
    <property type="entry name" value="ABHYDROLASE"/>
</dbReference>
<organism evidence="2 3">
    <name type="scientific">Nocardioides bruguierae</name>
    <dbReference type="NCBI Taxonomy" id="2945102"/>
    <lineage>
        <taxon>Bacteria</taxon>
        <taxon>Bacillati</taxon>
        <taxon>Actinomycetota</taxon>
        <taxon>Actinomycetes</taxon>
        <taxon>Propionibacteriales</taxon>
        <taxon>Nocardioidaceae</taxon>
        <taxon>Nocardioides</taxon>
    </lineage>
</organism>
<dbReference type="InterPro" id="IPR000639">
    <property type="entry name" value="Epox_hydrolase-like"/>
</dbReference>
<accession>A0A9X2IHN1</accession>
<dbReference type="InterPro" id="IPR000073">
    <property type="entry name" value="AB_hydrolase_1"/>
</dbReference>
<keyword evidence="3" id="KW-1185">Reference proteome</keyword>
<evidence type="ECO:0000313" key="2">
    <source>
        <dbReference type="EMBL" id="MCM0622779.1"/>
    </source>
</evidence>
<reference evidence="2" key="1">
    <citation type="submission" date="2022-05" db="EMBL/GenBank/DDBJ databases">
        <authorList>
            <person name="Tuo L."/>
        </authorList>
    </citation>
    <scope>NUCLEOTIDE SEQUENCE</scope>
    <source>
        <strain evidence="2">BSK12Z-4</strain>
    </source>
</reference>
<comment type="caution">
    <text evidence="2">The sequence shown here is derived from an EMBL/GenBank/DDBJ whole genome shotgun (WGS) entry which is preliminary data.</text>
</comment>
<dbReference type="PANTHER" id="PTHR43798">
    <property type="entry name" value="MONOACYLGLYCEROL LIPASE"/>
    <property type="match status" value="1"/>
</dbReference>
<evidence type="ECO:0000259" key="1">
    <source>
        <dbReference type="Pfam" id="PF00561"/>
    </source>
</evidence>
<feature type="domain" description="AB hydrolase-1" evidence="1">
    <location>
        <begin position="26"/>
        <end position="256"/>
    </location>
</feature>
<dbReference type="SUPFAM" id="SSF53474">
    <property type="entry name" value="alpha/beta-Hydrolases"/>
    <property type="match status" value="1"/>
</dbReference>
<protein>
    <submittedName>
        <fullName evidence="2">Alpha/beta hydrolase</fullName>
    </submittedName>
</protein>
<dbReference type="InterPro" id="IPR050266">
    <property type="entry name" value="AB_hydrolase_sf"/>
</dbReference>
<gene>
    <name evidence="2" type="ORF">M8330_21035</name>
</gene>
<sequence length="265" mass="28344">MSVPEVWSEELRSAARPEPSGGVPWLLLHAFPLSSAIFDRLAPALLGRGERVLVADLPGLGRSPRPGTEPSMEAVGDALAAVLDAHDLPRARVLGISTGGYAALELARTRPDRVESLVLASTTPWRIEPDRPALRRETAATLEREHSTGSLADVPEAALGPTAHREQPALVSLVRDLVKRADPDGVAWTARAIAARHDTATVVTAFPREVHLLFGDEDTDTPPERATQIAALRPAHAPTRVTVLPGTGHLTVLERPREVVESLLG</sequence>
<name>A0A9X2IHN1_9ACTN</name>
<dbReference type="PRINTS" id="PR00412">
    <property type="entry name" value="EPOXHYDRLASE"/>
</dbReference>
<keyword evidence="2" id="KW-0378">Hydrolase</keyword>
<dbReference type="InterPro" id="IPR029058">
    <property type="entry name" value="AB_hydrolase_fold"/>
</dbReference>
<dbReference type="RefSeq" id="WP_250828942.1">
    <property type="nucleotide sequence ID" value="NZ_JAMOIL010000049.1"/>
</dbReference>
<dbReference type="GO" id="GO:0016787">
    <property type="term" value="F:hydrolase activity"/>
    <property type="evidence" value="ECO:0007669"/>
    <property type="project" value="UniProtKB-KW"/>
</dbReference>
<dbReference type="Proteomes" id="UP001139485">
    <property type="component" value="Unassembled WGS sequence"/>
</dbReference>
<dbReference type="EMBL" id="JAMOIL010000049">
    <property type="protein sequence ID" value="MCM0622779.1"/>
    <property type="molecule type" value="Genomic_DNA"/>
</dbReference>
<dbReference type="Pfam" id="PF00561">
    <property type="entry name" value="Abhydrolase_1"/>
    <property type="match status" value="1"/>
</dbReference>